<proteinExistence type="predicted"/>
<sequence length="179" mass="20752">MKIVKDGDDAFRTEMEASDAHEETITSSIEEIERLLADIKKRGWSREVREKDRCNRYWRYSHVERSLDHIIGDAQTTLRDIKFLDIPKSSNPADPSRVFTEEPHVVNEEYITRSIEQISTMIDEIFTHGYSPEIRKKDQCGEVERMLRTIDGAARAALRDIKFLDFPELSNPGDPKGIQ</sequence>
<organism evidence="1 2">
    <name type="scientific">Nitrobacter winogradskyi</name>
    <name type="common">Nitrobacter agilis</name>
    <dbReference type="NCBI Taxonomy" id="913"/>
    <lineage>
        <taxon>Bacteria</taxon>
        <taxon>Pseudomonadati</taxon>
        <taxon>Pseudomonadota</taxon>
        <taxon>Alphaproteobacteria</taxon>
        <taxon>Hyphomicrobiales</taxon>
        <taxon>Nitrobacteraceae</taxon>
        <taxon>Nitrobacter</taxon>
    </lineage>
</organism>
<protein>
    <submittedName>
        <fullName evidence="1">Uncharacterized protein</fullName>
    </submittedName>
</protein>
<comment type="caution">
    <text evidence="1">The sequence shown here is derived from an EMBL/GenBank/DDBJ whole genome shotgun (WGS) entry which is preliminary data.</text>
</comment>
<dbReference type="EMBL" id="BJNF01000140">
    <property type="protein sequence ID" value="GEC17696.1"/>
    <property type="molecule type" value="Genomic_DNA"/>
</dbReference>
<name>A0A4Y3WK30_NITWI</name>
<evidence type="ECO:0000313" key="1">
    <source>
        <dbReference type="EMBL" id="GEC17696.1"/>
    </source>
</evidence>
<reference evidence="1 2" key="1">
    <citation type="submission" date="2019-06" db="EMBL/GenBank/DDBJ databases">
        <title>Whole genome shotgun sequence of Nitrobacter winogradskyi NBRC 14297.</title>
        <authorList>
            <person name="Hosoyama A."/>
            <person name="Uohara A."/>
            <person name="Ohji S."/>
            <person name="Ichikawa N."/>
        </authorList>
    </citation>
    <scope>NUCLEOTIDE SEQUENCE [LARGE SCALE GENOMIC DNA]</scope>
    <source>
        <strain evidence="1 2">NBRC 14297</strain>
    </source>
</reference>
<dbReference type="AlphaFoldDB" id="A0A4Y3WK30"/>
<dbReference type="RefSeq" id="WP_141385402.1">
    <property type="nucleotide sequence ID" value="NZ_BJNF01000140.1"/>
</dbReference>
<accession>A0A4Y3WK30</accession>
<dbReference type="Proteomes" id="UP000318825">
    <property type="component" value="Unassembled WGS sequence"/>
</dbReference>
<gene>
    <name evidence="1" type="ORF">NWI01_35880</name>
</gene>
<evidence type="ECO:0000313" key="2">
    <source>
        <dbReference type="Proteomes" id="UP000318825"/>
    </source>
</evidence>